<evidence type="ECO:0000256" key="1">
    <source>
        <dbReference type="ARBA" id="ARBA00007274"/>
    </source>
</evidence>
<dbReference type="InterPro" id="IPR001451">
    <property type="entry name" value="Hexapep"/>
</dbReference>
<proteinExistence type="inferred from homology"/>
<name>A0A2V2BLP1_9EURY</name>
<dbReference type="OrthoDB" id="1475at2157"/>
<evidence type="ECO:0000259" key="3">
    <source>
        <dbReference type="Pfam" id="PF12464"/>
    </source>
</evidence>
<evidence type="ECO:0000256" key="2">
    <source>
        <dbReference type="ARBA" id="ARBA00022679"/>
    </source>
</evidence>
<dbReference type="InterPro" id="IPR018357">
    <property type="entry name" value="Hexapep_transf_CS"/>
</dbReference>
<dbReference type="InterPro" id="IPR011004">
    <property type="entry name" value="Trimer_LpxA-like_sf"/>
</dbReference>
<dbReference type="InterPro" id="IPR051159">
    <property type="entry name" value="Hexapeptide_acetyltransf"/>
</dbReference>
<accession>A0A2V2BLP1</accession>
<organism evidence="4 5">
    <name type="scientific">Methanosphaera cuniculi</name>
    <dbReference type="NCBI Taxonomy" id="1077256"/>
    <lineage>
        <taxon>Archaea</taxon>
        <taxon>Methanobacteriati</taxon>
        <taxon>Methanobacteriota</taxon>
        <taxon>Methanomada group</taxon>
        <taxon>Methanobacteria</taxon>
        <taxon>Methanobacteriales</taxon>
        <taxon>Methanobacteriaceae</taxon>
        <taxon>Methanosphaera</taxon>
    </lineage>
</organism>
<gene>
    <name evidence="4" type="primary">lacA</name>
    <name evidence="4" type="ORF">MSCUN_03890</name>
</gene>
<dbReference type="Gene3D" id="2.160.10.10">
    <property type="entry name" value="Hexapeptide repeat proteins"/>
    <property type="match status" value="1"/>
</dbReference>
<comment type="caution">
    <text evidence="4">The sequence shown here is derived from an EMBL/GenBank/DDBJ whole genome shotgun (WGS) entry which is preliminary data.</text>
</comment>
<dbReference type="Proteomes" id="UP000246004">
    <property type="component" value="Unassembled WGS sequence"/>
</dbReference>
<keyword evidence="4" id="KW-0012">Acyltransferase</keyword>
<dbReference type="EMBL" id="LWMS01000010">
    <property type="protein sequence ID" value="PWL08676.1"/>
    <property type="molecule type" value="Genomic_DNA"/>
</dbReference>
<dbReference type="GO" id="GO:0008870">
    <property type="term" value="F:galactoside O-acetyltransferase activity"/>
    <property type="evidence" value="ECO:0007669"/>
    <property type="project" value="UniProtKB-EC"/>
</dbReference>
<dbReference type="PROSITE" id="PS00101">
    <property type="entry name" value="HEXAPEP_TRANSFERASES"/>
    <property type="match status" value="1"/>
</dbReference>
<dbReference type="Pfam" id="PF12464">
    <property type="entry name" value="Mac"/>
    <property type="match status" value="1"/>
</dbReference>
<dbReference type="AlphaFoldDB" id="A0A2V2BLP1"/>
<dbReference type="InterPro" id="IPR024688">
    <property type="entry name" value="Mac_dom"/>
</dbReference>
<evidence type="ECO:0000313" key="5">
    <source>
        <dbReference type="Proteomes" id="UP000246004"/>
    </source>
</evidence>
<evidence type="ECO:0000313" key="4">
    <source>
        <dbReference type="EMBL" id="PWL08676.1"/>
    </source>
</evidence>
<protein>
    <submittedName>
        <fullName evidence="4">Galactoside O-acetyltransferase</fullName>
        <ecNumber evidence="4">2.3.1.18</ecNumber>
    </submittedName>
</protein>
<dbReference type="CDD" id="cd03357">
    <property type="entry name" value="LbH_MAT_GAT"/>
    <property type="match status" value="1"/>
</dbReference>
<reference evidence="4 5" key="1">
    <citation type="submission" date="2016-04" db="EMBL/GenBank/DDBJ databases">
        <title>Genome sequence of Methanosphaera cuniculi DSM 4103.</title>
        <authorList>
            <person name="Poehlein A."/>
            <person name="Seedorf H."/>
            <person name="Daniel R."/>
        </authorList>
    </citation>
    <scope>NUCLEOTIDE SEQUENCE [LARGE SCALE GENOMIC DNA]</scope>
    <source>
        <strain evidence="4 5">DSM 4103</strain>
    </source>
</reference>
<keyword evidence="2 4" id="KW-0808">Transferase</keyword>
<dbReference type="EC" id="2.3.1.18" evidence="4"/>
<dbReference type="Pfam" id="PF00132">
    <property type="entry name" value="Hexapep"/>
    <property type="match status" value="1"/>
</dbReference>
<dbReference type="PANTHER" id="PTHR23416:SF23">
    <property type="entry name" value="ACETYLTRANSFERASE C18B11.09C-RELATED"/>
    <property type="match status" value="1"/>
</dbReference>
<comment type="similarity">
    <text evidence="1">Belongs to the transferase hexapeptide repeat family.</text>
</comment>
<dbReference type="RefSeq" id="WP_095609084.1">
    <property type="nucleotide sequence ID" value="NZ_LMVN01000024.1"/>
</dbReference>
<sequence length="212" mass="23475">MGVVKIKNSKHNKLKGPLTQYGQYKELFHKAAQITYKLNNLSPDETNEKKELFKQLLGSIGEDTEILTPFYCNIGSNIHLGRGCFINVNCNFLDTDTVEIGDYTLLAPGVNVICADHPTKTTQRIVPKNDNYNNNYIKADGSYDETINYTFTNTKQEVKIGKRCWIGTNAIILPGVTIGDNVIVAAGSVVTKDIPDNMIVGGVPAHIIRENK</sequence>
<dbReference type="SUPFAM" id="SSF51161">
    <property type="entry name" value="Trimeric LpxA-like enzymes"/>
    <property type="match status" value="1"/>
</dbReference>
<dbReference type="PANTHER" id="PTHR23416">
    <property type="entry name" value="SIALIC ACID SYNTHASE-RELATED"/>
    <property type="match status" value="1"/>
</dbReference>
<feature type="domain" description="Maltose/galactoside acetyltransferase" evidence="3">
    <location>
        <begin position="29"/>
        <end position="61"/>
    </location>
</feature>